<protein>
    <submittedName>
        <fullName evidence="1">Uncharacterized protein</fullName>
    </submittedName>
</protein>
<dbReference type="KEGG" id="bban:J4G43_027765"/>
<accession>A0A939S2W3</accession>
<organism evidence="1">
    <name type="scientific">Bradyrhizobium barranii subsp. barranii</name>
    <dbReference type="NCBI Taxonomy" id="2823807"/>
    <lineage>
        <taxon>Bacteria</taxon>
        <taxon>Pseudomonadati</taxon>
        <taxon>Pseudomonadota</taxon>
        <taxon>Alphaproteobacteria</taxon>
        <taxon>Hyphomicrobiales</taxon>
        <taxon>Nitrobacteraceae</taxon>
        <taxon>Bradyrhizobium</taxon>
        <taxon>Bradyrhizobium barranii</taxon>
    </lineage>
</organism>
<evidence type="ECO:0000313" key="2">
    <source>
        <dbReference type="EMBL" id="UEM08575.1"/>
    </source>
</evidence>
<reference evidence="2 3" key="2">
    <citation type="journal article" date="2022" name="Int. J. Syst. Evol. Microbiol.">
        <title>Strains of Bradyrhizobium barranii sp. nov. associated with legumes native to Canada are symbionts of soybeans and belong to different subspecies (subsp. barranii subsp. nov. and subsp. apii subsp. nov.) and symbiovars (sv. glycinearum and sv. septentrionale).</title>
        <authorList>
            <person name="Bromfield E.S.P."/>
            <person name="Cloutier S."/>
            <person name="Wasai-Hara S."/>
            <person name="Minamisawa K."/>
        </authorList>
    </citation>
    <scope>NUCLEOTIDE SEQUENCE [LARGE SCALE GENOMIC DNA]</scope>
    <source>
        <strain evidence="2 3">144S4</strain>
    </source>
</reference>
<name>A0A939S2W3_9BRAD</name>
<evidence type="ECO:0000313" key="1">
    <source>
        <dbReference type="EMBL" id="MBO1864939.1"/>
    </source>
</evidence>
<dbReference type="RefSeq" id="WP_208086911.1">
    <property type="nucleotide sequence ID" value="NZ_CP086136.1"/>
</dbReference>
<dbReference type="EMBL" id="CP086136">
    <property type="protein sequence ID" value="UEM08575.1"/>
    <property type="molecule type" value="Genomic_DNA"/>
</dbReference>
<reference evidence="1" key="1">
    <citation type="submission" date="2021-03" db="EMBL/GenBank/DDBJ databases">
        <title>Whole Genome Sequence of Bradyrhizobium sp. Strain 144S4.</title>
        <authorList>
            <person name="Bromfield E.S.P."/>
            <person name="Cloutier S."/>
        </authorList>
    </citation>
    <scope>NUCLEOTIDE SEQUENCE [LARGE SCALE GENOMIC DNA]</scope>
    <source>
        <strain evidence="1">144S4</strain>
    </source>
</reference>
<dbReference type="AlphaFoldDB" id="A0A939S2W3"/>
<sequence length="59" mass="6712">MDEAERLKMRLEHFDSSGYCSECFEAGVNQALEVAARIAEDLTDPVKTAERIRALRDPR</sequence>
<dbReference type="EMBL" id="JAGEMI010000001">
    <property type="protein sequence ID" value="MBO1864939.1"/>
    <property type="molecule type" value="Genomic_DNA"/>
</dbReference>
<evidence type="ECO:0000313" key="3">
    <source>
        <dbReference type="Proteomes" id="UP000664702"/>
    </source>
</evidence>
<proteinExistence type="predicted"/>
<dbReference type="Proteomes" id="UP000664702">
    <property type="component" value="Chromosome"/>
</dbReference>
<gene>
    <name evidence="2" type="ORF">J4G43_027765</name>
    <name evidence="1" type="ORF">J4G43_29755</name>
</gene>